<dbReference type="AlphaFoldDB" id="Q08YL1"/>
<evidence type="ECO:0000313" key="4">
    <source>
        <dbReference type="Proteomes" id="UP000032702"/>
    </source>
</evidence>
<reference evidence="2 4" key="1">
    <citation type="submission" date="2006-04" db="EMBL/GenBank/DDBJ databases">
        <authorList>
            <person name="Nierman W.C."/>
        </authorList>
    </citation>
    <scope>NUCLEOTIDE SEQUENCE [LARGE SCALE GENOMIC DNA]</scope>
    <source>
        <strain evidence="2 4">DW4/3-1</strain>
    </source>
</reference>
<accession>Q08YL1</accession>
<sequence length="180" mass="18930">MRPSAFVLLVPFLLLGGLGCPIDIDVRPPSQDGGDCAGPCTLPCDRDSQCPEDQRCDITYNKRCEPGLRLTEACTVFTSCPSLSICDEGYCAQSCIYGCPTGYQCGPEEVCVEACTGGPPGTLGNYCESSMECTRCGFCVSTGGEKKCHQPCKADAECLEGGLGACQALPGSTLRVCRLP</sequence>
<reference evidence="1 3" key="2">
    <citation type="journal article" date="2011" name="Mol. Biol. Evol.">
        <title>Comparative genomic analysis of fruiting body formation in Myxococcales.</title>
        <authorList>
            <person name="Huntley S."/>
            <person name="Hamann N."/>
            <person name="Wegener-Feldbrugge S."/>
            <person name="Treuner-Lange A."/>
            <person name="Kube M."/>
            <person name="Reinhardt R."/>
            <person name="Klages S."/>
            <person name="Muller R."/>
            <person name="Ronning C.M."/>
            <person name="Nierman W.C."/>
            <person name="Sogaard-Andersen L."/>
        </authorList>
    </citation>
    <scope>NUCLEOTIDE SEQUENCE [LARGE SCALE GENOMIC DNA]</scope>
    <source>
        <strain evidence="1 3">DW4/3-1</strain>
    </source>
</reference>
<keyword evidence="3" id="KW-1185">Reference proteome</keyword>
<dbReference type="STRING" id="378806.STAUR_6019"/>
<name>Q08YL1_STIAD</name>
<evidence type="ECO:0000313" key="3">
    <source>
        <dbReference type="Proteomes" id="UP000001351"/>
    </source>
</evidence>
<evidence type="ECO:0000313" key="1">
    <source>
        <dbReference type="EMBL" id="ADO73779.1"/>
    </source>
</evidence>
<dbReference type="PROSITE" id="PS51257">
    <property type="entry name" value="PROKAR_LIPOPROTEIN"/>
    <property type="match status" value="1"/>
</dbReference>
<dbReference type="EMBL" id="CP002271">
    <property type="protein sequence ID" value="ADO73779.1"/>
    <property type="molecule type" value="Genomic_DNA"/>
</dbReference>
<dbReference type="HOGENOM" id="CLU_1495336_0_0_7"/>
<dbReference type="OrthoDB" id="5382835at2"/>
<dbReference type="KEGG" id="sur:STAUR_6019"/>
<organism evidence="2 4">
    <name type="scientific">Stigmatella aurantiaca (strain DW4/3-1)</name>
    <dbReference type="NCBI Taxonomy" id="378806"/>
    <lineage>
        <taxon>Bacteria</taxon>
        <taxon>Pseudomonadati</taxon>
        <taxon>Myxococcota</taxon>
        <taxon>Myxococcia</taxon>
        <taxon>Myxococcales</taxon>
        <taxon>Cystobacterineae</taxon>
        <taxon>Archangiaceae</taxon>
        <taxon>Stigmatella</taxon>
    </lineage>
</organism>
<dbReference type="RefSeq" id="WP_002615144.1">
    <property type="nucleotide sequence ID" value="NC_014623.1"/>
</dbReference>
<protein>
    <submittedName>
        <fullName evidence="2">Latent transforming growth factor beta binding protein 4</fullName>
    </submittedName>
</protein>
<dbReference type="Proteomes" id="UP000001351">
    <property type="component" value="Chromosome"/>
</dbReference>
<evidence type="ECO:0000313" key="2">
    <source>
        <dbReference type="EMBL" id="EAU65569.1"/>
    </source>
</evidence>
<dbReference type="EMBL" id="AAMD01000078">
    <property type="protein sequence ID" value="EAU65569.1"/>
    <property type="molecule type" value="Genomic_DNA"/>
</dbReference>
<dbReference type="Proteomes" id="UP000032702">
    <property type="component" value="Unassembled WGS sequence"/>
</dbReference>
<proteinExistence type="predicted"/>
<gene>
    <name evidence="1" type="ordered locus">STAUR_6019</name>
    <name evidence="2" type="ORF">STIAU_7624</name>
</gene>